<gene>
    <name evidence="6 9" type="primary">rsmA</name>
    <name evidence="6" type="synonym">ksgA</name>
    <name evidence="9" type="ORF">ENS19_01295</name>
</gene>
<dbReference type="InterPro" id="IPR011530">
    <property type="entry name" value="rRNA_adenine_dimethylase"/>
</dbReference>
<keyword evidence="6" id="KW-0963">Cytoplasm</keyword>
<evidence type="ECO:0000256" key="5">
    <source>
        <dbReference type="ARBA" id="ARBA00022884"/>
    </source>
</evidence>
<dbReference type="InterPro" id="IPR029063">
    <property type="entry name" value="SAM-dependent_MTases_sf"/>
</dbReference>
<keyword evidence="5 6" id="KW-0694">RNA-binding</keyword>
<comment type="similarity">
    <text evidence="6">Belongs to the class I-like SAM-binding methyltransferase superfamily. rRNA adenine N(6)-methyltransferase family. RsmA subfamily.</text>
</comment>
<feature type="binding site" evidence="6 7">
    <location>
        <position position="55"/>
    </location>
    <ligand>
        <name>S-adenosyl-L-methionine</name>
        <dbReference type="ChEBI" id="CHEBI:59789"/>
    </ligand>
</feature>
<comment type="caution">
    <text evidence="9">The sequence shown here is derived from an EMBL/GenBank/DDBJ whole genome shotgun (WGS) entry which is preliminary data.</text>
</comment>
<proteinExistence type="inferred from homology"/>
<dbReference type="InterPro" id="IPR001737">
    <property type="entry name" value="KsgA/Erm"/>
</dbReference>
<protein>
    <recommendedName>
        <fullName evidence="6">Probable ribosomal RNA small subunit methyltransferase A</fullName>
        <ecNumber evidence="6">2.1.1.-</ecNumber>
    </recommendedName>
    <alternativeName>
        <fullName evidence="6">16S rRNA dimethyladenosine transferase</fullName>
    </alternativeName>
    <alternativeName>
        <fullName evidence="6">16S rRNA dimethylase</fullName>
    </alternativeName>
    <alternativeName>
        <fullName evidence="6">S-adenosylmethionine-6-N',N'-adenosyl(rRNA) dimethyltransferase</fullName>
    </alternativeName>
</protein>
<organism evidence="9">
    <name type="scientific">Candidatus Methanomethylicus mesodigestus</name>
    <dbReference type="NCBI Taxonomy" id="1867258"/>
    <lineage>
        <taxon>Archaea</taxon>
        <taxon>Thermoproteota</taxon>
        <taxon>Methanosuratincolia</taxon>
        <taxon>Candidatus Methanomethylicales</taxon>
        <taxon>Candidatus Methanomethylicaceae</taxon>
        <taxon>Candidatus Methanomethylicus</taxon>
    </lineage>
</organism>
<dbReference type="CDD" id="cd02440">
    <property type="entry name" value="AdoMet_MTases"/>
    <property type="match status" value="1"/>
</dbReference>
<dbReference type="InterPro" id="IPR020598">
    <property type="entry name" value="rRNA_Ade_methylase_Trfase_N"/>
</dbReference>
<feature type="binding site" evidence="6 7">
    <location>
        <position position="116"/>
    </location>
    <ligand>
        <name>S-adenosyl-L-methionine</name>
        <dbReference type="ChEBI" id="CHEBI:59789"/>
    </ligand>
</feature>
<dbReference type="PROSITE" id="PS51689">
    <property type="entry name" value="SAM_RNA_A_N6_MT"/>
    <property type="match status" value="1"/>
</dbReference>
<dbReference type="SMART" id="SM00650">
    <property type="entry name" value="rADc"/>
    <property type="match status" value="1"/>
</dbReference>
<dbReference type="GO" id="GO:0003723">
    <property type="term" value="F:RNA binding"/>
    <property type="evidence" value="ECO:0007669"/>
    <property type="project" value="UniProtKB-UniRule"/>
</dbReference>
<dbReference type="HAMAP" id="MF_00607">
    <property type="entry name" value="16SrRNA_methyltr_A"/>
    <property type="match status" value="1"/>
</dbReference>
<keyword evidence="2 6" id="KW-0489">Methyltransferase</keyword>
<sequence>MRDERLLFKTERALREAGIKPSKRLGQNYAVDLGLIGCIVGAAAIGPGESVLEIGAGIGTLTEELARAARRVIAVEKDRRAADYLRRAFSAAGNVEVVEGDILEMEMPAVDKVVSNLPFSISTPVTFKILGWEGFREAVLTYQTEVAERLTAAPGSREYSRLTVAAALLAEASIAGRFPPSAFYPEPEVGSAVVILRRRGSPIAAGVGWAALDNGLKALFSQRKRTLRKALSTICRGTAANWEGELGGLLAKRVFELSPTELARVCSSMDAWRQRSGTEG</sequence>
<comment type="subcellular location">
    <subcellularLocation>
        <location evidence="6">Cytoplasm</location>
    </subcellularLocation>
</comment>
<accession>A0A7C3J413</accession>
<evidence type="ECO:0000256" key="2">
    <source>
        <dbReference type="ARBA" id="ARBA00022603"/>
    </source>
</evidence>
<feature type="binding site" evidence="6 7">
    <location>
        <position position="76"/>
    </location>
    <ligand>
        <name>S-adenosyl-L-methionine</name>
        <dbReference type="ChEBI" id="CHEBI:59789"/>
    </ligand>
</feature>
<evidence type="ECO:0000256" key="7">
    <source>
        <dbReference type="PROSITE-ProRule" id="PRU01026"/>
    </source>
</evidence>
<keyword evidence="3 6" id="KW-0808">Transferase</keyword>
<feature type="domain" description="Ribosomal RNA adenine methylase transferase N-terminal" evidence="8">
    <location>
        <begin position="35"/>
        <end position="200"/>
    </location>
</feature>
<dbReference type="GO" id="GO:0005737">
    <property type="term" value="C:cytoplasm"/>
    <property type="evidence" value="ECO:0007669"/>
    <property type="project" value="UniProtKB-SubCell"/>
</dbReference>
<dbReference type="Gene3D" id="3.40.50.150">
    <property type="entry name" value="Vaccinia Virus protein VP39"/>
    <property type="match status" value="1"/>
</dbReference>
<feature type="binding site" evidence="6 7">
    <location>
        <position position="101"/>
    </location>
    <ligand>
        <name>S-adenosyl-L-methionine</name>
        <dbReference type="ChEBI" id="CHEBI:59789"/>
    </ligand>
</feature>
<dbReference type="GO" id="GO:0000179">
    <property type="term" value="F:rRNA (adenine-N6,N6-)-dimethyltransferase activity"/>
    <property type="evidence" value="ECO:0007669"/>
    <property type="project" value="UniProtKB-UniRule"/>
</dbReference>
<dbReference type="NCBIfam" id="TIGR00755">
    <property type="entry name" value="ksgA"/>
    <property type="match status" value="1"/>
</dbReference>
<comment type="function">
    <text evidence="6">Specifically dimethylates two adjacent adenosines in the loop of a conserved hairpin near the 3'-end of 16S rRNA in the 30S particle. May play a critical role in biogenesis of 30S subunits.</text>
</comment>
<dbReference type="PROSITE" id="PS01131">
    <property type="entry name" value="RRNA_A_DIMETH"/>
    <property type="match status" value="1"/>
</dbReference>
<evidence type="ECO:0000256" key="1">
    <source>
        <dbReference type="ARBA" id="ARBA00022552"/>
    </source>
</evidence>
<dbReference type="AlphaFoldDB" id="A0A7C3J413"/>
<evidence type="ECO:0000256" key="4">
    <source>
        <dbReference type="ARBA" id="ARBA00022691"/>
    </source>
</evidence>
<reference evidence="9" key="1">
    <citation type="journal article" date="2020" name="mSystems">
        <title>Genome- and Community-Level Interaction Insights into Carbon Utilization and Element Cycling Functions of Hydrothermarchaeota in Hydrothermal Sediment.</title>
        <authorList>
            <person name="Zhou Z."/>
            <person name="Liu Y."/>
            <person name="Xu W."/>
            <person name="Pan J."/>
            <person name="Luo Z.H."/>
            <person name="Li M."/>
        </authorList>
    </citation>
    <scope>NUCLEOTIDE SEQUENCE [LARGE SCALE GENOMIC DNA]</scope>
    <source>
        <strain evidence="9">SpSt-468</strain>
    </source>
</reference>
<comment type="caution">
    <text evidence="6 7">Lacks conserved residue(s) required for the propagation of feature annotation.</text>
</comment>
<evidence type="ECO:0000256" key="3">
    <source>
        <dbReference type="ARBA" id="ARBA00022679"/>
    </source>
</evidence>
<dbReference type="EC" id="2.1.1.-" evidence="6"/>
<dbReference type="InterPro" id="IPR020596">
    <property type="entry name" value="rRNA_Ade_Mease_Trfase_CS"/>
</dbReference>
<keyword evidence="4 6" id="KW-0949">S-adenosyl-L-methionine</keyword>
<evidence type="ECO:0000259" key="8">
    <source>
        <dbReference type="SMART" id="SM00650"/>
    </source>
</evidence>
<name>A0A7C3J413_9CREN</name>
<feature type="binding site" evidence="6 7">
    <location>
        <position position="28"/>
    </location>
    <ligand>
        <name>S-adenosyl-L-methionine</name>
        <dbReference type="ChEBI" id="CHEBI:59789"/>
    </ligand>
</feature>
<dbReference type="EMBL" id="DSTX01000001">
    <property type="protein sequence ID" value="HFK19897.1"/>
    <property type="molecule type" value="Genomic_DNA"/>
</dbReference>
<evidence type="ECO:0000256" key="6">
    <source>
        <dbReference type="HAMAP-Rule" id="MF_00607"/>
    </source>
</evidence>
<evidence type="ECO:0000313" key="9">
    <source>
        <dbReference type="EMBL" id="HFK19897.1"/>
    </source>
</evidence>
<dbReference type="PANTHER" id="PTHR11727">
    <property type="entry name" value="DIMETHYLADENOSINE TRANSFERASE"/>
    <property type="match status" value="1"/>
</dbReference>
<keyword evidence="1 6" id="KW-0698">rRNA processing</keyword>
<dbReference type="Pfam" id="PF00398">
    <property type="entry name" value="RrnaAD"/>
    <property type="match status" value="1"/>
</dbReference>
<dbReference type="PANTHER" id="PTHR11727:SF7">
    <property type="entry name" value="DIMETHYLADENOSINE TRANSFERASE-RELATED"/>
    <property type="match status" value="1"/>
</dbReference>
<dbReference type="SUPFAM" id="SSF53335">
    <property type="entry name" value="S-adenosyl-L-methionine-dependent methyltransferases"/>
    <property type="match status" value="1"/>
</dbReference>